<evidence type="ECO:0000256" key="4">
    <source>
        <dbReference type="ARBA" id="ARBA00022487"/>
    </source>
</evidence>
<comment type="caution">
    <text evidence="11">The sequence shown here is derived from an EMBL/GenBank/DDBJ whole genome shotgun (WGS) entry which is preliminary data.</text>
</comment>
<dbReference type="GO" id="GO:0052689">
    <property type="term" value="F:carboxylic ester hydrolase activity"/>
    <property type="evidence" value="ECO:0007669"/>
    <property type="project" value="UniProtKB-KW"/>
</dbReference>
<evidence type="ECO:0000256" key="6">
    <source>
        <dbReference type="ARBA" id="ARBA00022832"/>
    </source>
</evidence>
<keyword evidence="6" id="KW-0443">Lipid metabolism</keyword>
<evidence type="ECO:0000256" key="8">
    <source>
        <dbReference type="ARBA" id="ARBA00031195"/>
    </source>
</evidence>
<evidence type="ECO:0000256" key="9">
    <source>
        <dbReference type="ARBA" id="ARBA00047337"/>
    </source>
</evidence>
<dbReference type="AlphaFoldDB" id="A0A2R6PJ93"/>
<dbReference type="EMBL" id="MLYV02000479">
    <property type="protein sequence ID" value="PSR92215.1"/>
    <property type="molecule type" value="Genomic_DNA"/>
</dbReference>
<dbReference type="SUPFAM" id="SSF53474">
    <property type="entry name" value="alpha/beta-Hydrolases"/>
    <property type="match status" value="1"/>
</dbReference>
<keyword evidence="12" id="KW-1185">Reference proteome</keyword>
<proteinExistence type="inferred from homology"/>
<dbReference type="GO" id="GO:0006631">
    <property type="term" value="P:fatty acid metabolic process"/>
    <property type="evidence" value="ECO:0007669"/>
    <property type="project" value="UniProtKB-KW"/>
</dbReference>
<dbReference type="GO" id="GO:0005737">
    <property type="term" value="C:cytoplasm"/>
    <property type="evidence" value="ECO:0007669"/>
    <property type="project" value="TreeGrafter"/>
</dbReference>
<comment type="function">
    <text evidence="7">Hydrolyzes fatty acids from S-acylated cysteine residues in proteins with a strong preference for palmitoylated G-alpha proteins over other acyl substrates. Mediates the deacylation of G-alpha proteins such as GPA1 in vivo, but has weak or no activity toward palmitoylated Ras proteins. Has weak lysophospholipase activity in vitro; however such activity may not exist in vivo.</text>
</comment>
<dbReference type="PANTHER" id="PTHR10655">
    <property type="entry name" value="LYSOPHOSPHOLIPASE-RELATED"/>
    <property type="match status" value="1"/>
</dbReference>
<gene>
    <name evidence="11" type="ORF">PHLCEN_2v4745</name>
</gene>
<dbReference type="STRING" id="98765.A0A2R6PJ93"/>
<dbReference type="Gene3D" id="3.40.50.1820">
    <property type="entry name" value="alpha/beta hydrolase"/>
    <property type="match status" value="1"/>
</dbReference>
<dbReference type="InterPro" id="IPR003140">
    <property type="entry name" value="PLipase/COase/thioEstase"/>
</dbReference>
<evidence type="ECO:0000259" key="10">
    <source>
        <dbReference type="Pfam" id="PF02230"/>
    </source>
</evidence>
<dbReference type="OrthoDB" id="2418081at2759"/>
<evidence type="ECO:0000313" key="12">
    <source>
        <dbReference type="Proteomes" id="UP000186601"/>
    </source>
</evidence>
<sequence length="226" mass="24644">MVVQGLGDSGHGWQPVATMFGSDPAMQHIKWVLPHATRLADDVATDRPNMPVTANGGMRMPSWFDIIQFGSGIEDEPGMLKTVRLLNEIITAEVDAGIPANRIIIGGFSQGGAMSLLTGLTTERKLGGIVAMSAWLPLKNKIKAMVGDHANKLPIFWGHGKDDPLIRFKWATESIDFMKSDLGTQEATAEDNTGLEFHAYDDLVHSANDKEIVDLQVWLQKAIPEA</sequence>
<comment type="catalytic activity">
    <reaction evidence="9">
        <text>S-hexadecanoyl-L-cysteinyl-[protein] + H2O = L-cysteinyl-[protein] + hexadecanoate + H(+)</text>
        <dbReference type="Rhea" id="RHEA:19233"/>
        <dbReference type="Rhea" id="RHEA-COMP:10131"/>
        <dbReference type="Rhea" id="RHEA-COMP:11032"/>
        <dbReference type="ChEBI" id="CHEBI:7896"/>
        <dbReference type="ChEBI" id="CHEBI:15377"/>
        <dbReference type="ChEBI" id="CHEBI:15378"/>
        <dbReference type="ChEBI" id="CHEBI:29950"/>
        <dbReference type="ChEBI" id="CHEBI:74151"/>
        <dbReference type="EC" id="3.1.2.22"/>
    </reaction>
</comment>
<evidence type="ECO:0000256" key="2">
    <source>
        <dbReference type="ARBA" id="ARBA00012423"/>
    </source>
</evidence>
<evidence type="ECO:0000256" key="5">
    <source>
        <dbReference type="ARBA" id="ARBA00022801"/>
    </source>
</evidence>
<evidence type="ECO:0000313" key="11">
    <source>
        <dbReference type="EMBL" id="PSR92215.1"/>
    </source>
</evidence>
<comment type="similarity">
    <text evidence="1">Belongs to the AB hydrolase superfamily. AB hydrolase 2 family.</text>
</comment>
<dbReference type="PANTHER" id="PTHR10655:SF17">
    <property type="entry name" value="LYSOPHOSPHOLIPASE-LIKE PROTEIN 1"/>
    <property type="match status" value="1"/>
</dbReference>
<keyword evidence="6" id="KW-0276">Fatty acid metabolism</keyword>
<dbReference type="InterPro" id="IPR029058">
    <property type="entry name" value="AB_hydrolase_fold"/>
</dbReference>
<evidence type="ECO:0000256" key="1">
    <source>
        <dbReference type="ARBA" id="ARBA00006499"/>
    </source>
</evidence>
<dbReference type="Proteomes" id="UP000186601">
    <property type="component" value="Unassembled WGS sequence"/>
</dbReference>
<dbReference type="InterPro" id="IPR050565">
    <property type="entry name" value="LYPA1-2/EST-like"/>
</dbReference>
<accession>A0A2R6PJ93</accession>
<reference evidence="11 12" key="1">
    <citation type="submission" date="2018-02" db="EMBL/GenBank/DDBJ databases">
        <title>Genome sequence of the basidiomycete white-rot fungus Phlebia centrifuga.</title>
        <authorList>
            <person name="Granchi Z."/>
            <person name="Peng M."/>
            <person name="de Vries R.P."/>
            <person name="Hilden K."/>
            <person name="Makela M.R."/>
            <person name="Grigoriev I."/>
            <person name="Riley R."/>
        </authorList>
    </citation>
    <scope>NUCLEOTIDE SEQUENCE [LARGE SCALE GENOMIC DNA]</scope>
    <source>
        <strain evidence="11 12">FBCC195</strain>
    </source>
</reference>
<keyword evidence="5" id="KW-0378">Hydrolase</keyword>
<evidence type="ECO:0000256" key="3">
    <source>
        <dbReference type="ARBA" id="ARBA00014923"/>
    </source>
</evidence>
<dbReference type="GO" id="GO:0008474">
    <property type="term" value="F:palmitoyl-(protein) hydrolase activity"/>
    <property type="evidence" value="ECO:0007669"/>
    <property type="project" value="UniProtKB-EC"/>
</dbReference>
<dbReference type="EC" id="3.1.2.22" evidence="2"/>
<feature type="domain" description="Phospholipase/carboxylesterase/thioesterase" evidence="10">
    <location>
        <begin position="5"/>
        <end position="222"/>
    </location>
</feature>
<protein>
    <recommendedName>
        <fullName evidence="3">Acyl-protein thioesterase 1</fullName>
        <ecNumber evidence="2">3.1.2.22</ecNumber>
    </recommendedName>
    <alternativeName>
        <fullName evidence="8">Palmitoyl-protein hydrolase</fullName>
    </alternativeName>
</protein>
<keyword evidence="4" id="KW-0719">Serine esterase</keyword>
<organism evidence="11 12">
    <name type="scientific">Hermanssonia centrifuga</name>
    <dbReference type="NCBI Taxonomy" id="98765"/>
    <lineage>
        <taxon>Eukaryota</taxon>
        <taxon>Fungi</taxon>
        <taxon>Dikarya</taxon>
        <taxon>Basidiomycota</taxon>
        <taxon>Agaricomycotina</taxon>
        <taxon>Agaricomycetes</taxon>
        <taxon>Polyporales</taxon>
        <taxon>Meruliaceae</taxon>
        <taxon>Hermanssonia</taxon>
    </lineage>
</organism>
<name>A0A2R6PJ93_9APHY</name>
<dbReference type="Pfam" id="PF02230">
    <property type="entry name" value="Abhydrolase_2"/>
    <property type="match status" value="1"/>
</dbReference>
<evidence type="ECO:0000256" key="7">
    <source>
        <dbReference type="ARBA" id="ARBA00029392"/>
    </source>
</evidence>